<organism evidence="1 2">
    <name type="scientific">Candidatus Staskawiczbacteria bacterium RIFOXYC1_FULL_38_18</name>
    <dbReference type="NCBI Taxonomy" id="1802229"/>
    <lineage>
        <taxon>Bacteria</taxon>
        <taxon>Candidatus Staskawicziibacteriota</taxon>
    </lineage>
</organism>
<evidence type="ECO:0000313" key="1">
    <source>
        <dbReference type="EMBL" id="OGZ84661.1"/>
    </source>
</evidence>
<proteinExistence type="predicted"/>
<accession>A0A1G2JDQ4</accession>
<protein>
    <recommendedName>
        <fullName evidence="3">DUF5667 domain-containing protein</fullName>
    </recommendedName>
</protein>
<dbReference type="STRING" id="1802229.A2401_01275"/>
<sequence>MNKKIKYIIIAVLVLFVGLPAIAMGSSITNSLIHGKSIPEAIEILSTQIDSLISRVEILETKQIEQERTIACNFADEALQKAQMEGGIIDADLKGIDELITKITYQRDNSPQSQYEMWQSRLDKVRSIKEQYDSAKEKCKQ</sequence>
<gene>
    <name evidence="1" type="ORF">A2401_01275</name>
</gene>
<dbReference type="EMBL" id="MHPP01000014">
    <property type="protein sequence ID" value="OGZ84661.1"/>
    <property type="molecule type" value="Genomic_DNA"/>
</dbReference>
<reference evidence="1 2" key="1">
    <citation type="journal article" date="2016" name="Nat. Commun.">
        <title>Thousands of microbial genomes shed light on interconnected biogeochemical processes in an aquifer system.</title>
        <authorList>
            <person name="Anantharaman K."/>
            <person name="Brown C.T."/>
            <person name="Hug L.A."/>
            <person name="Sharon I."/>
            <person name="Castelle C.J."/>
            <person name="Probst A.J."/>
            <person name="Thomas B.C."/>
            <person name="Singh A."/>
            <person name="Wilkins M.J."/>
            <person name="Karaoz U."/>
            <person name="Brodie E.L."/>
            <person name="Williams K.H."/>
            <person name="Hubbard S.S."/>
            <person name="Banfield J.F."/>
        </authorList>
    </citation>
    <scope>NUCLEOTIDE SEQUENCE [LARGE SCALE GENOMIC DNA]</scope>
</reference>
<name>A0A1G2JDQ4_9BACT</name>
<evidence type="ECO:0000313" key="2">
    <source>
        <dbReference type="Proteomes" id="UP000177751"/>
    </source>
</evidence>
<dbReference type="AlphaFoldDB" id="A0A1G2JDQ4"/>
<evidence type="ECO:0008006" key="3">
    <source>
        <dbReference type="Google" id="ProtNLM"/>
    </source>
</evidence>
<comment type="caution">
    <text evidence="1">The sequence shown here is derived from an EMBL/GenBank/DDBJ whole genome shotgun (WGS) entry which is preliminary data.</text>
</comment>
<dbReference type="Proteomes" id="UP000177751">
    <property type="component" value="Unassembled WGS sequence"/>
</dbReference>